<keyword evidence="1" id="KW-0853">WD repeat</keyword>
<organism evidence="4">
    <name type="scientific">Ostreococcus mediterraneus</name>
    <dbReference type="NCBI Taxonomy" id="1486918"/>
    <lineage>
        <taxon>Eukaryota</taxon>
        <taxon>Viridiplantae</taxon>
        <taxon>Chlorophyta</taxon>
        <taxon>Mamiellophyceae</taxon>
        <taxon>Mamiellales</taxon>
        <taxon>Bathycoccaceae</taxon>
        <taxon>Ostreococcus</taxon>
    </lineage>
</organism>
<reference evidence="4" key="1">
    <citation type="submission" date="2021-01" db="EMBL/GenBank/DDBJ databases">
        <authorList>
            <person name="Corre E."/>
            <person name="Pelletier E."/>
            <person name="Niang G."/>
            <person name="Scheremetjew M."/>
            <person name="Finn R."/>
            <person name="Kale V."/>
            <person name="Holt S."/>
            <person name="Cochrane G."/>
            <person name="Meng A."/>
            <person name="Brown T."/>
            <person name="Cohen L."/>
        </authorList>
    </citation>
    <scope>NUCLEOTIDE SEQUENCE</scope>
    <source>
        <strain evidence="4">Clade-D-RCC2593</strain>
    </source>
</reference>
<dbReference type="EMBL" id="HBEE01000164">
    <property type="protein sequence ID" value="CAD8318901.1"/>
    <property type="molecule type" value="Transcribed_RNA"/>
</dbReference>
<dbReference type="PANTHER" id="PTHR22889">
    <property type="entry name" value="WD REPEAT-CONTAINING PROTEIN 89"/>
    <property type="match status" value="1"/>
</dbReference>
<name>A0A7R9ZDV2_9CHLO</name>
<evidence type="ECO:0000256" key="1">
    <source>
        <dbReference type="ARBA" id="ARBA00022574"/>
    </source>
</evidence>
<dbReference type="PANTHER" id="PTHR22889:SF0">
    <property type="entry name" value="WD REPEAT-CONTAINING PROTEIN 89"/>
    <property type="match status" value="1"/>
</dbReference>
<protein>
    <submittedName>
        <fullName evidence="4">Uncharacterized protein</fullName>
    </submittedName>
</protein>
<proteinExistence type="predicted"/>
<dbReference type="Pfam" id="PF00400">
    <property type="entry name" value="WD40"/>
    <property type="match status" value="1"/>
</dbReference>
<accession>A0A7R9ZDV2</accession>
<dbReference type="InterPro" id="IPR015943">
    <property type="entry name" value="WD40/YVTN_repeat-like_dom_sf"/>
</dbReference>
<dbReference type="InterPro" id="IPR039328">
    <property type="entry name" value="WDR89"/>
</dbReference>
<feature type="region of interest" description="Disordered" evidence="3">
    <location>
        <begin position="393"/>
        <end position="412"/>
    </location>
</feature>
<dbReference type="AlphaFoldDB" id="A0A7R9ZDV2"/>
<dbReference type="InterPro" id="IPR001680">
    <property type="entry name" value="WD40_rpt"/>
</dbReference>
<evidence type="ECO:0000256" key="3">
    <source>
        <dbReference type="SAM" id="MobiDB-lite"/>
    </source>
</evidence>
<dbReference type="SUPFAM" id="SSF50978">
    <property type="entry name" value="WD40 repeat-like"/>
    <property type="match status" value="1"/>
</dbReference>
<dbReference type="Gene3D" id="2.130.10.10">
    <property type="entry name" value="YVTN repeat-like/Quinoprotein amine dehydrogenase"/>
    <property type="match status" value="1"/>
</dbReference>
<evidence type="ECO:0000313" key="4">
    <source>
        <dbReference type="EMBL" id="CAD8318901.1"/>
    </source>
</evidence>
<sequence>MADDEAFRWCPTHAPNTAAAALLTAKSHTTSNDGAYNTSIAVSCDGTRVGVVTTSGRVHVYDRDETGATHEAFVVDVGRGVNECAFASSADPHVFALACNDGTCKVYDGRMGTSSPVAVYRAPFNVEDVESCALGGDASDALLAVAVGPHIAFYDRRSTSTAPLTVFQDAHSETVTRVRFHPERRSNLYTASVDGLVCAFNCEAASGGFNDEDALISIMSTDAAVNNIGFCRTGASSGTEHDAVWCTTGIEEVHIFVAGGDPRRVGVPLAHVANAREAAQRVSAASAPDFASQVDYIIGVHDGVAPGELYVSAGTQSGAIGVFPVVRGAPAAIGTPRYVTLDAPVAILRNGHRDIVRSMYWDANAAMSEASRVPLTCGEDSLVCSWRPSVETDGGPVHVDRARPPGRRHSPY</sequence>
<gene>
    <name evidence="4" type="ORF">OMED0937_LOCUS119</name>
</gene>
<keyword evidence="2" id="KW-0677">Repeat</keyword>
<dbReference type="SMART" id="SM00320">
    <property type="entry name" value="WD40"/>
    <property type="match status" value="4"/>
</dbReference>
<evidence type="ECO:0000256" key="2">
    <source>
        <dbReference type="ARBA" id="ARBA00022737"/>
    </source>
</evidence>
<dbReference type="InterPro" id="IPR036322">
    <property type="entry name" value="WD40_repeat_dom_sf"/>
</dbReference>